<sequence length="398" mass="44372">MRYEPPMTKNRTSRPGAPKRPGRPASPDSGPGHREPRRPGRRDGAEAERAEHRAAPKRPEPNERVRAAPEEAERPRLSTDELGREGRRDRPAVEWPEGARPAFRAPVILTVEPGADYALLDSGDGEKLERYGPLTIRRPENQAIWPRRTDAADWDGADAIFTGDTDEEGTGRWRFPREALGETWPMRQDGLAYLGRFTSFRHVGVFPEQAVHWRFMTDLIEGAGRPVRVLNLFGYTGLASLLAARAGAEVTHVDASKRAIGWARENAEIAGVADKPIRWICEDAVRYAEREVKRGATYDIILLDPPKFGRGPKGEVWQIFEDLPYLLMLMRKLLSANPLALVLTAYSIRSSFYSLSALMGEQCRGLGGAVESGELVIREAGEDARLLSTSLFSRWVSA</sequence>
<evidence type="ECO:0000256" key="1">
    <source>
        <dbReference type="ARBA" id="ARBA00022603"/>
    </source>
</evidence>
<dbReference type="Pfam" id="PF10672">
    <property type="entry name" value="Methyltrans_SAM"/>
    <property type="match status" value="1"/>
</dbReference>
<dbReference type="AlphaFoldDB" id="A0A175R5Y4"/>
<dbReference type="InterPro" id="IPR013780">
    <property type="entry name" value="Glyco_hydro_b"/>
</dbReference>
<evidence type="ECO:0000259" key="5">
    <source>
        <dbReference type="Pfam" id="PF10672"/>
    </source>
</evidence>
<dbReference type="InterPro" id="IPR029063">
    <property type="entry name" value="SAM-dependent_MTases_sf"/>
</dbReference>
<keyword evidence="3" id="KW-0949">S-adenosyl-L-methionine</keyword>
<dbReference type="PANTHER" id="PTHR43042">
    <property type="entry name" value="SAM-DEPENDENT METHYLTRANSFERASE"/>
    <property type="match status" value="1"/>
</dbReference>
<evidence type="ECO:0000256" key="4">
    <source>
        <dbReference type="SAM" id="MobiDB-lite"/>
    </source>
</evidence>
<feature type="compositionally biased region" description="Basic and acidic residues" evidence="4">
    <location>
        <begin position="31"/>
        <end position="92"/>
    </location>
</feature>
<dbReference type="InterPro" id="IPR019614">
    <property type="entry name" value="SAM-dep_methyl-trfase"/>
</dbReference>
<protein>
    <submittedName>
        <fullName evidence="6">SAM-dependent methyltransferase</fullName>
    </submittedName>
</protein>
<dbReference type="GO" id="GO:0008168">
    <property type="term" value="F:methyltransferase activity"/>
    <property type="evidence" value="ECO:0007669"/>
    <property type="project" value="UniProtKB-KW"/>
</dbReference>
<evidence type="ECO:0000313" key="7">
    <source>
        <dbReference type="Proteomes" id="UP000078272"/>
    </source>
</evidence>
<dbReference type="PANTHER" id="PTHR43042:SF2">
    <property type="entry name" value="SAM-DEPENDENT METHYLTRANSFERASE"/>
    <property type="match status" value="1"/>
</dbReference>
<keyword evidence="2 6" id="KW-0808">Transferase</keyword>
<comment type="caution">
    <text evidence="6">The sequence shown here is derived from an EMBL/GenBank/DDBJ whole genome shotgun (WGS) entry which is preliminary data.</text>
</comment>
<dbReference type="STRING" id="401562.NS365_19940"/>
<dbReference type="GO" id="GO:0032259">
    <property type="term" value="P:methylation"/>
    <property type="evidence" value="ECO:0007669"/>
    <property type="project" value="UniProtKB-KW"/>
</dbReference>
<reference evidence="6 7" key="1">
    <citation type="journal article" date="2016" name="Front. Microbiol.">
        <title>Genomic Resource of Rice Seed Associated Bacteria.</title>
        <authorList>
            <person name="Midha S."/>
            <person name="Bansal K."/>
            <person name="Sharma S."/>
            <person name="Kumar N."/>
            <person name="Patil P.P."/>
            <person name="Chaudhry V."/>
            <person name="Patil P.B."/>
        </authorList>
    </citation>
    <scope>NUCLEOTIDE SEQUENCE [LARGE SCALE GENOMIC DNA]</scope>
    <source>
        <strain evidence="6 7">NS226</strain>
    </source>
</reference>
<proteinExistence type="predicted"/>
<evidence type="ECO:0000256" key="3">
    <source>
        <dbReference type="ARBA" id="ARBA00022691"/>
    </source>
</evidence>
<dbReference type="Gene3D" id="3.40.50.150">
    <property type="entry name" value="Vaccinia Virus protein VP39"/>
    <property type="match status" value="1"/>
</dbReference>
<feature type="region of interest" description="Disordered" evidence="4">
    <location>
        <begin position="1"/>
        <end position="93"/>
    </location>
</feature>
<dbReference type="OrthoDB" id="9805492at2"/>
<dbReference type="EMBL" id="LDPZ01000035">
    <property type="protein sequence ID" value="KTQ90917.1"/>
    <property type="molecule type" value="Genomic_DNA"/>
</dbReference>
<dbReference type="Proteomes" id="UP000078272">
    <property type="component" value="Unassembled WGS sequence"/>
</dbReference>
<feature type="domain" description="S-adenosylmethionine-dependent methyltransferase" evidence="5">
    <location>
        <begin position="182"/>
        <end position="312"/>
    </location>
</feature>
<evidence type="ECO:0000313" key="6">
    <source>
        <dbReference type="EMBL" id="KTQ90917.1"/>
    </source>
</evidence>
<dbReference type="PATRIC" id="fig|401562.3.peg.2915"/>
<dbReference type="CDD" id="cd02440">
    <property type="entry name" value="AdoMet_MTases"/>
    <property type="match status" value="1"/>
</dbReference>
<organism evidence="6 7">
    <name type="scientific">Aureimonas ureilytica</name>
    <dbReference type="NCBI Taxonomy" id="401562"/>
    <lineage>
        <taxon>Bacteria</taxon>
        <taxon>Pseudomonadati</taxon>
        <taxon>Pseudomonadota</taxon>
        <taxon>Alphaproteobacteria</taxon>
        <taxon>Hyphomicrobiales</taxon>
        <taxon>Aurantimonadaceae</taxon>
        <taxon>Aureimonas</taxon>
    </lineage>
</organism>
<name>A0A175R5Y4_9HYPH</name>
<evidence type="ECO:0000256" key="2">
    <source>
        <dbReference type="ARBA" id="ARBA00022679"/>
    </source>
</evidence>
<accession>A0A175R5Y4</accession>
<dbReference type="Gene3D" id="2.60.40.1180">
    <property type="entry name" value="Golgi alpha-mannosidase II"/>
    <property type="match status" value="1"/>
</dbReference>
<keyword evidence="1 6" id="KW-0489">Methyltransferase</keyword>
<dbReference type="SUPFAM" id="SSF53335">
    <property type="entry name" value="S-adenosyl-L-methionine-dependent methyltransferases"/>
    <property type="match status" value="1"/>
</dbReference>
<gene>
    <name evidence="6" type="ORF">NS226_15995</name>
</gene>